<dbReference type="GO" id="GO:0005524">
    <property type="term" value="F:ATP binding"/>
    <property type="evidence" value="ECO:0007669"/>
    <property type="project" value="InterPro"/>
</dbReference>
<dbReference type="STRING" id="1208918.CDEE_0873"/>
<dbReference type="Pfam" id="PF01119">
    <property type="entry name" value="DNA_mis_repair"/>
    <property type="match status" value="1"/>
</dbReference>
<dbReference type="FunFam" id="3.30.565.10:FF:000003">
    <property type="entry name" value="DNA mismatch repair endonuclease MutL"/>
    <property type="match status" value="1"/>
</dbReference>
<sequence length="589" mass="67164">MNKNSIYKNRAILKLSDLLVSQIAAGEIIDRPSSIVKELLENSIDAKSTSIEIYLDGGGIKQITVIDDGQGISKKDLAMAMTRHATSKIYNLEELNSTLSLGFRGEALASISSISDLTIISRINKSQNAWQINSITQKILPALGLPGTTIKVQQIFDNIPARRKFLKSEGTEWLHCLSMIEKIAISHPNICFKIFHNKKLQKQWVKNEPFSRIKDVFGKKITDPCLKINQSSNDITIRGIISQSTNTNLKAHYQYLYVNDRYVQDRIVNHAIKSAYQDISHHNSKLSFIIFIYINPNLIDVNIHPQKNEVKFRDSNAIYKFIRTVINKTISSNRNQIVSRPLEEKIIENTVDNNYKQINMDYSVFNNINNNVFESNSKGQQSQIKQNNNNNNNNEYPLGLAIAQIHGIYILSQNKDGLVIIDAHAAHERIVYENLKKSFANRSIQTQTLMSPLEIEIKEEFIEIADNHKSDLLSFGFDISCNIENSSISIKHIPSIIKLNNIEETLLNIFDEINLTGQSCSILENHYKILATIACHSSIRANRILNLEEMNSLLRQMELTEKSDYCNHGRPTWVQFSIKQIDKFFLRGK</sequence>
<dbReference type="EMBL" id="CP003804">
    <property type="protein sequence ID" value="AGF47837.1"/>
    <property type="molecule type" value="Genomic_DNA"/>
</dbReference>
<dbReference type="AlphaFoldDB" id="M1LQG3"/>
<comment type="function">
    <text evidence="5">This protein is involved in the repair of mismatches in DNA. It is required for dam-dependent methyl-directed DNA mismatch repair. May act as a 'molecular matchmaker', a protein that promotes the formation of a stable complex between two or more DNA-binding proteins in an ATP-dependent manner without itself being part of a final effector complex.</text>
</comment>
<dbReference type="GO" id="GO:0030983">
    <property type="term" value="F:mismatched DNA binding"/>
    <property type="evidence" value="ECO:0007669"/>
    <property type="project" value="InterPro"/>
</dbReference>
<dbReference type="NCBIfam" id="TIGR00585">
    <property type="entry name" value="mutl"/>
    <property type="match status" value="1"/>
</dbReference>
<reference evidence="8 9" key="1">
    <citation type="journal article" date="2013" name="Genome Biol. Evol.">
        <title>Genome evolution and phylogenomic analysis of candidatus kinetoplastibacterium, the betaproteobacterial endosymbionts of strigomonas and angomonas.</title>
        <authorList>
            <person name="Alves J.M."/>
            <person name="Serrano M.G."/>
            <person name="Maia da Silva F."/>
            <person name="Voegtly L.J."/>
            <person name="Matveyev A.V."/>
            <person name="Teixeira M.M."/>
            <person name="Camargo E.P."/>
            <person name="Buck G.A."/>
        </authorList>
    </citation>
    <scope>NUCLEOTIDE SEQUENCE [LARGE SCALE GENOMIC DNA]</scope>
    <source>
        <strain evidence="8 9">TCC036E</strain>
    </source>
</reference>
<dbReference type="Gene3D" id="3.30.565.10">
    <property type="entry name" value="Histidine kinase-like ATPase, C-terminal domain"/>
    <property type="match status" value="1"/>
</dbReference>
<dbReference type="SMART" id="SM00853">
    <property type="entry name" value="MutL_C"/>
    <property type="match status" value="1"/>
</dbReference>
<dbReference type="InterPro" id="IPR037198">
    <property type="entry name" value="MutL_C_sf"/>
</dbReference>
<dbReference type="InterPro" id="IPR014762">
    <property type="entry name" value="DNA_mismatch_repair_CS"/>
</dbReference>
<evidence type="ECO:0000259" key="7">
    <source>
        <dbReference type="SMART" id="SM01340"/>
    </source>
</evidence>
<dbReference type="PROSITE" id="PS00058">
    <property type="entry name" value="DNA_MISMATCH_REPAIR_1"/>
    <property type="match status" value="1"/>
</dbReference>
<dbReference type="Gene3D" id="3.30.1370.100">
    <property type="entry name" value="MutL, C-terminal domain, regulatory subdomain"/>
    <property type="match status" value="1"/>
</dbReference>
<dbReference type="GO" id="GO:0140664">
    <property type="term" value="F:ATP-dependent DNA damage sensor activity"/>
    <property type="evidence" value="ECO:0007669"/>
    <property type="project" value="InterPro"/>
</dbReference>
<dbReference type="InterPro" id="IPR042121">
    <property type="entry name" value="MutL_C_regsub"/>
</dbReference>
<dbReference type="SUPFAM" id="SSF54211">
    <property type="entry name" value="Ribosomal protein S5 domain 2-like"/>
    <property type="match status" value="1"/>
</dbReference>
<evidence type="ECO:0000256" key="4">
    <source>
        <dbReference type="ARBA" id="ARBA00023204"/>
    </source>
</evidence>
<dbReference type="Pfam" id="PF13589">
    <property type="entry name" value="HATPase_c_3"/>
    <property type="match status" value="1"/>
</dbReference>
<name>M1LQG3_9PROT</name>
<proteinExistence type="inferred from homology"/>
<dbReference type="CDD" id="cd16926">
    <property type="entry name" value="HATPase_MutL-MLH-PMS-like"/>
    <property type="match status" value="1"/>
</dbReference>
<dbReference type="PATRIC" id="fig|1208918.3.peg.537"/>
<dbReference type="RefSeq" id="WP_015238321.1">
    <property type="nucleotide sequence ID" value="NC_020283.1"/>
</dbReference>
<evidence type="ECO:0000313" key="8">
    <source>
        <dbReference type="EMBL" id="AGF47837.1"/>
    </source>
</evidence>
<dbReference type="InterPro" id="IPR020667">
    <property type="entry name" value="DNA_mismatch_repair_MutL"/>
</dbReference>
<evidence type="ECO:0000259" key="6">
    <source>
        <dbReference type="SMART" id="SM00853"/>
    </source>
</evidence>
<evidence type="ECO:0000256" key="2">
    <source>
        <dbReference type="ARBA" id="ARBA00021975"/>
    </source>
</evidence>
<protein>
    <recommendedName>
        <fullName evidence="2 5">DNA mismatch repair protein MutL</fullName>
    </recommendedName>
</protein>
<keyword evidence="4 5" id="KW-0234">DNA repair</keyword>
<keyword evidence="3 5" id="KW-0227">DNA damage</keyword>
<evidence type="ECO:0000313" key="9">
    <source>
        <dbReference type="Proteomes" id="UP000011686"/>
    </source>
</evidence>
<dbReference type="GO" id="GO:0016887">
    <property type="term" value="F:ATP hydrolysis activity"/>
    <property type="evidence" value="ECO:0007669"/>
    <property type="project" value="InterPro"/>
</dbReference>
<dbReference type="PANTHER" id="PTHR10073:SF12">
    <property type="entry name" value="DNA MISMATCH REPAIR PROTEIN MLH1"/>
    <property type="match status" value="1"/>
</dbReference>
<dbReference type="InterPro" id="IPR036890">
    <property type="entry name" value="HATPase_C_sf"/>
</dbReference>
<dbReference type="InterPro" id="IPR014721">
    <property type="entry name" value="Ribsml_uS5_D2-typ_fold_subgr"/>
</dbReference>
<dbReference type="PANTHER" id="PTHR10073">
    <property type="entry name" value="DNA MISMATCH REPAIR PROTEIN MLH, PMS, MUTL"/>
    <property type="match status" value="1"/>
</dbReference>
<dbReference type="InterPro" id="IPR013507">
    <property type="entry name" value="DNA_mismatch_S5_2-like"/>
</dbReference>
<dbReference type="InterPro" id="IPR020568">
    <property type="entry name" value="Ribosomal_Su5_D2-typ_SF"/>
</dbReference>
<accession>M1LQG3</accession>
<dbReference type="HAMAP" id="MF_00149">
    <property type="entry name" value="DNA_mis_repair"/>
    <property type="match status" value="1"/>
</dbReference>
<comment type="similarity">
    <text evidence="1 5">Belongs to the DNA mismatch repair MutL/HexB family.</text>
</comment>
<evidence type="ECO:0000256" key="3">
    <source>
        <dbReference type="ARBA" id="ARBA00022763"/>
    </source>
</evidence>
<dbReference type="Proteomes" id="UP000011686">
    <property type="component" value="Chromosome"/>
</dbReference>
<dbReference type="InterPro" id="IPR042120">
    <property type="entry name" value="MutL_C_dimsub"/>
</dbReference>
<dbReference type="GO" id="GO:0006298">
    <property type="term" value="P:mismatch repair"/>
    <property type="evidence" value="ECO:0007669"/>
    <property type="project" value="UniProtKB-UniRule"/>
</dbReference>
<dbReference type="Gene3D" id="3.30.1540.20">
    <property type="entry name" value="MutL, C-terminal domain, dimerisation subdomain"/>
    <property type="match status" value="1"/>
</dbReference>
<evidence type="ECO:0000256" key="1">
    <source>
        <dbReference type="ARBA" id="ARBA00006082"/>
    </source>
</evidence>
<dbReference type="SMART" id="SM01340">
    <property type="entry name" value="DNA_mis_repair"/>
    <property type="match status" value="1"/>
</dbReference>
<dbReference type="Gene3D" id="3.30.230.10">
    <property type="match status" value="1"/>
</dbReference>
<dbReference type="Pfam" id="PF08676">
    <property type="entry name" value="MutL_C"/>
    <property type="match status" value="1"/>
</dbReference>
<dbReference type="InterPro" id="IPR014790">
    <property type="entry name" value="MutL_C"/>
</dbReference>
<dbReference type="HOGENOM" id="CLU_004131_4_2_4"/>
<dbReference type="InterPro" id="IPR002099">
    <property type="entry name" value="MutL/Mlh/PMS"/>
</dbReference>
<dbReference type="KEGG" id="kct:CDEE_0873"/>
<gene>
    <name evidence="5" type="primary">mutL</name>
    <name evidence="8" type="ORF">CDEE_0873</name>
</gene>
<dbReference type="SUPFAM" id="SSF118116">
    <property type="entry name" value="DNA mismatch repair protein MutL"/>
    <property type="match status" value="1"/>
</dbReference>
<dbReference type="InterPro" id="IPR038973">
    <property type="entry name" value="MutL/Mlh/Pms-like"/>
</dbReference>
<feature type="domain" description="DNA mismatch repair protein S5" evidence="7">
    <location>
        <begin position="213"/>
        <end position="331"/>
    </location>
</feature>
<dbReference type="SUPFAM" id="SSF55874">
    <property type="entry name" value="ATPase domain of HSP90 chaperone/DNA topoisomerase II/histidine kinase"/>
    <property type="match status" value="1"/>
</dbReference>
<dbReference type="eggNOG" id="COG0323">
    <property type="taxonomic scope" value="Bacteria"/>
</dbReference>
<feature type="domain" description="MutL C-terminal dimerisation" evidence="6">
    <location>
        <begin position="401"/>
        <end position="545"/>
    </location>
</feature>
<keyword evidence="9" id="KW-1185">Reference proteome</keyword>
<dbReference type="GO" id="GO:0032300">
    <property type="term" value="C:mismatch repair complex"/>
    <property type="evidence" value="ECO:0007669"/>
    <property type="project" value="InterPro"/>
</dbReference>
<evidence type="ECO:0000256" key="5">
    <source>
        <dbReference type="HAMAP-Rule" id="MF_00149"/>
    </source>
</evidence>
<organism evidence="8 9">
    <name type="scientific">Candidatus Kinetoplastidibacterium crithidiae TCC036E</name>
    <dbReference type="NCBI Taxonomy" id="1208918"/>
    <lineage>
        <taxon>Bacteria</taxon>
        <taxon>Pseudomonadati</taxon>
        <taxon>Pseudomonadota</taxon>
        <taxon>Betaproteobacteria</taxon>
        <taxon>Candidatus Kinetoplastidibacterium</taxon>
    </lineage>
</organism>